<feature type="transmembrane region" description="Helical" evidence="7">
    <location>
        <begin position="244"/>
        <end position="262"/>
    </location>
</feature>
<feature type="transmembrane region" description="Helical" evidence="7">
    <location>
        <begin position="358"/>
        <end position="378"/>
    </location>
</feature>
<feature type="transmembrane region" description="Helical" evidence="7">
    <location>
        <begin position="151"/>
        <end position="179"/>
    </location>
</feature>
<feature type="transmembrane region" description="Helical" evidence="7">
    <location>
        <begin position="120"/>
        <end position="139"/>
    </location>
</feature>
<organism evidence="9 10">
    <name type="scientific">Pandoraea pneumonica</name>
    <dbReference type="NCBI Taxonomy" id="2508299"/>
    <lineage>
        <taxon>Bacteria</taxon>
        <taxon>Pseudomonadati</taxon>
        <taxon>Pseudomonadota</taxon>
        <taxon>Betaproteobacteria</taxon>
        <taxon>Burkholderiales</taxon>
        <taxon>Burkholderiaceae</taxon>
        <taxon>Pandoraea</taxon>
    </lineage>
</organism>
<feature type="transmembrane region" description="Helical" evidence="7">
    <location>
        <begin position="515"/>
        <end position="539"/>
    </location>
</feature>
<dbReference type="GO" id="GO:0016020">
    <property type="term" value="C:membrane"/>
    <property type="evidence" value="ECO:0007669"/>
    <property type="project" value="UniProtKB-SubCell"/>
</dbReference>
<evidence type="ECO:0000256" key="7">
    <source>
        <dbReference type="SAM" id="Phobius"/>
    </source>
</evidence>
<dbReference type="AlphaFoldDB" id="A0A5E4Y2T6"/>
<evidence type="ECO:0000256" key="3">
    <source>
        <dbReference type="ARBA" id="ARBA00022448"/>
    </source>
</evidence>
<feature type="transmembrane region" description="Helical" evidence="7">
    <location>
        <begin position="545"/>
        <end position="564"/>
    </location>
</feature>
<feature type="transmembrane region" description="Helical" evidence="7">
    <location>
        <begin position="59"/>
        <end position="76"/>
    </location>
</feature>
<feature type="transmembrane region" description="Helical" evidence="7">
    <location>
        <begin position="32"/>
        <end position="53"/>
    </location>
</feature>
<name>A0A5E4Y2T6_9BURK</name>
<keyword evidence="4 7" id="KW-0812">Transmembrane</keyword>
<dbReference type="OrthoDB" id="9781411at2"/>
<dbReference type="Pfam" id="PF00999">
    <property type="entry name" value="Na_H_Exchanger"/>
    <property type="match status" value="1"/>
</dbReference>
<evidence type="ECO:0000256" key="1">
    <source>
        <dbReference type="ARBA" id="ARBA00004141"/>
    </source>
</evidence>
<comment type="subcellular location">
    <subcellularLocation>
        <location evidence="1">Membrane</location>
        <topology evidence="1">Multi-pass membrane protein</topology>
    </subcellularLocation>
</comment>
<gene>
    <name evidence="9" type="ORF">PPN31114_04247</name>
</gene>
<feature type="transmembrane region" description="Helical" evidence="7">
    <location>
        <begin position="467"/>
        <end position="485"/>
    </location>
</feature>
<evidence type="ECO:0000259" key="8">
    <source>
        <dbReference type="Pfam" id="PF00999"/>
    </source>
</evidence>
<dbReference type="PANTHER" id="PTHR42751:SF3">
    <property type="entry name" value="SODIUM_GLUTAMATE SYMPORTER"/>
    <property type="match status" value="1"/>
</dbReference>
<keyword evidence="5 7" id="KW-1133">Transmembrane helix</keyword>
<protein>
    <submittedName>
        <fullName evidence="9">Potassium transporter</fullName>
    </submittedName>
</protein>
<evidence type="ECO:0000256" key="5">
    <source>
        <dbReference type="ARBA" id="ARBA00022989"/>
    </source>
</evidence>
<dbReference type="RefSeq" id="WP_150681454.1">
    <property type="nucleotide sequence ID" value="NZ_CABPSK010000004.1"/>
</dbReference>
<feature type="transmembrane region" description="Helical" evidence="7">
    <location>
        <begin position="274"/>
        <end position="292"/>
    </location>
</feature>
<feature type="transmembrane region" description="Helical" evidence="7">
    <location>
        <begin position="88"/>
        <end position="108"/>
    </location>
</feature>
<feature type="transmembrane region" description="Helical" evidence="7">
    <location>
        <begin position="426"/>
        <end position="447"/>
    </location>
</feature>
<dbReference type="GO" id="GO:0015297">
    <property type="term" value="F:antiporter activity"/>
    <property type="evidence" value="ECO:0007669"/>
    <property type="project" value="InterPro"/>
</dbReference>
<dbReference type="Proteomes" id="UP000366945">
    <property type="component" value="Unassembled WGS sequence"/>
</dbReference>
<reference evidence="9 10" key="1">
    <citation type="submission" date="2019-08" db="EMBL/GenBank/DDBJ databases">
        <authorList>
            <person name="Peeters C."/>
        </authorList>
    </citation>
    <scope>NUCLEOTIDE SEQUENCE [LARGE SCALE GENOMIC DNA]</scope>
    <source>
        <strain evidence="9 10">LMG 31114</strain>
    </source>
</reference>
<evidence type="ECO:0000256" key="4">
    <source>
        <dbReference type="ARBA" id="ARBA00022692"/>
    </source>
</evidence>
<sequence>MHHAIDFIQDLAVIMLLAGIVTVIFNRFRQPVVLGYIVAGVIIGPYTPPFALIHDEKTIGILAELGVVFLMFSLGLEFSLRKLARVGVTAFVAALTEIVLMLWIGYEIGRFFGWNAMDSIFLGAMLAISSTTIIVKALDELGMKKERFAQLIFGVLIVEDVLAIGMIALLSGIAISGSVDAGEATFTLGKLLLFMVVSLVVGILLVPRILGYVAKFKSDEMLLVVVLGLCFGFCLLVIQMGYSVALGAFLIGAIMAEARELHTIERLVAPLRDMFSAIFFVTIGLLLDPHVLTTYIVPILVITVAVVVGKIVSCGLGAFMSGQDGRTSMRVGMGLSQIGEFSFIIASLGLSLKVTSDFLYPIAVAVSVITTLLTPYLIRGADPFTGWLGRVMPGRLSYVLGQYTQWLQSIQLTGDSAAIVGIVRRIVMSVAINLALVVTIFLGGAFFYRRLAELMSPWVRDPSLQSAVVWGGALVLSLPFLIAVYRKLKSLSLLLVELSVPPSLTGRYTLQVRRVVAEILPIAAMVGVILLVAALSASILPSTEMIVLILAGTVVLAIVMRSWFVRMHAKLQIALKETLEHQPDADQGNGPHGGGGSSH</sequence>
<evidence type="ECO:0000313" key="9">
    <source>
        <dbReference type="EMBL" id="VVE42827.1"/>
    </source>
</evidence>
<keyword evidence="10" id="KW-1185">Reference proteome</keyword>
<dbReference type="GeneID" id="300406234"/>
<evidence type="ECO:0000256" key="6">
    <source>
        <dbReference type="ARBA" id="ARBA00023136"/>
    </source>
</evidence>
<feature type="transmembrane region" description="Helical" evidence="7">
    <location>
        <begin position="191"/>
        <end position="214"/>
    </location>
</feature>
<feature type="transmembrane region" description="Helical" evidence="7">
    <location>
        <begin position="6"/>
        <end position="25"/>
    </location>
</feature>
<keyword evidence="6 7" id="KW-0472">Membrane</keyword>
<dbReference type="PANTHER" id="PTHR42751">
    <property type="entry name" value="SODIUM/HYDROGEN EXCHANGER FAMILY/TRKA DOMAIN PROTEIN"/>
    <property type="match status" value="1"/>
</dbReference>
<dbReference type="InterPro" id="IPR038770">
    <property type="entry name" value="Na+/solute_symporter_sf"/>
</dbReference>
<feature type="transmembrane region" description="Helical" evidence="7">
    <location>
        <begin position="298"/>
        <end position="319"/>
    </location>
</feature>
<proteinExistence type="inferred from homology"/>
<feature type="domain" description="Cation/H+ exchanger transmembrane" evidence="8">
    <location>
        <begin position="13"/>
        <end position="377"/>
    </location>
</feature>
<evidence type="ECO:0000313" key="10">
    <source>
        <dbReference type="Proteomes" id="UP000366945"/>
    </source>
</evidence>
<keyword evidence="3" id="KW-0813">Transport</keyword>
<dbReference type="InterPro" id="IPR006153">
    <property type="entry name" value="Cation/H_exchanger_TM"/>
</dbReference>
<dbReference type="GO" id="GO:1902600">
    <property type="term" value="P:proton transmembrane transport"/>
    <property type="evidence" value="ECO:0007669"/>
    <property type="project" value="InterPro"/>
</dbReference>
<comment type="similarity">
    <text evidence="2">Belongs to the monovalent cation:proton antiporter 2 (CPA2) transporter (TC 2.A.37) family.</text>
</comment>
<accession>A0A5E4Y2T6</accession>
<evidence type="ECO:0000256" key="2">
    <source>
        <dbReference type="ARBA" id="ARBA00005551"/>
    </source>
</evidence>
<dbReference type="EMBL" id="CABPSK010000004">
    <property type="protein sequence ID" value="VVE42827.1"/>
    <property type="molecule type" value="Genomic_DNA"/>
</dbReference>
<dbReference type="Gene3D" id="1.20.1530.20">
    <property type="match status" value="1"/>
</dbReference>